<dbReference type="GO" id="GO:0046872">
    <property type="term" value="F:metal ion binding"/>
    <property type="evidence" value="ECO:0007669"/>
    <property type="project" value="UniProtKB-KW"/>
</dbReference>
<dbReference type="Pfam" id="PF01979">
    <property type="entry name" value="Amidohydro_1"/>
    <property type="match status" value="1"/>
</dbReference>
<feature type="binding site" evidence="4">
    <location>
        <position position="217"/>
    </location>
    <ligand>
        <name>substrate</name>
    </ligand>
</feature>
<protein>
    <recommendedName>
        <fullName evidence="4">5-methylthioadenosine/S-adenosylhomocysteine deaminase</fullName>
        <shortName evidence="4">MTA/SAH deaminase</shortName>
        <ecNumber evidence="4">3.5.4.28</ecNumber>
        <ecNumber evidence="4">3.5.4.31</ecNumber>
    </recommendedName>
</protein>
<evidence type="ECO:0000256" key="4">
    <source>
        <dbReference type="HAMAP-Rule" id="MF_01281"/>
    </source>
</evidence>
<name>A0A7C2K549_UNCW3</name>
<evidence type="ECO:0000259" key="5">
    <source>
        <dbReference type="Pfam" id="PF01979"/>
    </source>
</evidence>
<proteinExistence type="inferred from homology"/>
<evidence type="ECO:0000313" key="7">
    <source>
        <dbReference type="EMBL" id="HGL17167.1"/>
    </source>
</evidence>
<accession>A0A7C2K549</accession>
<dbReference type="SUPFAM" id="SSF51338">
    <property type="entry name" value="Composite domain of metallo-dependent hydrolases"/>
    <property type="match status" value="1"/>
</dbReference>
<keyword evidence="3 4" id="KW-0862">Zinc</keyword>
<dbReference type="EMBL" id="DTDJ01000021">
    <property type="protein sequence ID" value="HGL17167.1"/>
    <property type="molecule type" value="Genomic_DNA"/>
</dbReference>
<dbReference type="InterPro" id="IPR023512">
    <property type="entry name" value="Deaminase_MtaD/DadD"/>
</dbReference>
<comment type="cofactor">
    <cofactor evidence="4">
        <name>Zn(2+)</name>
        <dbReference type="ChEBI" id="CHEBI:29105"/>
    </cofactor>
    <text evidence="4">Binds 1 zinc ion per subunit.</text>
</comment>
<organism evidence="6">
    <name type="scientific">candidate division WOR-3 bacterium</name>
    <dbReference type="NCBI Taxonomy" id="2052148"/>
    <lineage>
        <taxon>Bacteria</taxon>
        <taxon>Bacteria division WOR-3</taxon>
    </lineage>
</organism>
<feature type="binding site" evidence="4">
    <location>
        <position position="65"/>
    </location>
    <ligand>
        <name>Zn(2+)</name>
        <dbReference type="ChEBI" id="CHEBI:29105"/>
    </ligand>
</feature>
<dbReference type="PANTHER" id="PTHR43794:SF11">
    <property type="entry name" value="AMIDOHYDROLASE-RELATED DOMAIN-CONTAINING PROTEIN"/>
    <property type="match status" value="1"/>
</dbReference>
<dbReference type="InterPro" id="IPR032466">
    <property type="entry name" value="Metal_Hydrolase"/>
</dbReference>
<dbReference type="SUPFAM" id="SSF51556">
    <property type="entry name" value="Metallo-dependent hydrolases"/>
    <property type="match status" value="1"/>
</dbReference>
<dbReference type="EC" id="3.5.4.31" evidence="4"/>
<keyword evidence="2 4" id="KW-0378">Hydrolase</keyword>
<comment type="catalytic activity">
    <reaction evidence="4">
        <text>S-methyl-5'-thioadenosine + H2O + H(+) = S-methyl-5'-thioinosine + NH4(+)</text>
        <dbReference type="Rhea" id="RHEA:25025"/>
        <dbReference type="ChEBI" id="CHEBI:15377"/>
        <dbReference type="ChEBI" id="CHEBI:15378"/>
        <dbReference type="ChEBI" id="CHEBI:17509"/>
        <dbReference type="ChEBI" id="CHEBI:28938"/>
        <dbReference type="ChEBI" id="CHEBI:48595"/>
        <dbReference type="EC" id="3.5.4.31"/>
    </reaction>
</comment>
<feature type="binding site" evidence="4">
    <location>
        <position position="67"/>
    </location>
    <ligand>
        <name>Zn(2+)</name>
        <dbReference type="ChEBI" id="CHEBI:29105"/>
    </ligand>
</feature>
<feature type="binding site" evidence="4">
    <location>
        <position position="187"/>
    </location>
    <ligand>
        <name>substrate</name>
    </ligand>
</feature>
<dbReference type="FunFam" id="3.20.20.140:FF:000014">
    <property type="entry name" value="5-methylthioadenosine/S-adenosylhomocysteine deaminase"/>
    <property type="match status" value="1"/>
</dbReference>
<feature type="binding site" evidence="4">
    <location>
        <position position="214"/>
    </location>
    <ligand>
        <name>Zn(2+)</name>
        <dbReference type="ChEBI" id="CHEBI:29105"/>
    </ligand>
</feature>
<dbReference type="PANTHER" id="PTHR43794">
    <property type="entry name" value="AMINOHYDROLASE SSNA-RELATED"/>
    <property type="match status" value="1"/>
</dbReference>
<comment type="function">
    <text evidence="4">Catalyzes the deamination of 5-methylthioadenosine and S-adenosyl-L-homocysteine into 5-methylthioinosine and S-inosyl-L-homocysteine, respectively. Is also able to deaminate adenosine.</text>
</comment>
<keyword evidence="1 4" id="KW-0479">Metal-binding</keyword>
<feature type="binding site" evidence="4">
    <location>
        <position position="94"/>
    </location>
    <ligand>
        <name>substrate</name>
    </ligand>
</feature>
<dbReference type="GO" id="GO:0050270">
    <property type="term" value="F:S-adenosylhomocysteine deaminase activity"/>
    <property type="evidence" value="ECO:0007669"/>
    <property type="project" value="UniProtKB-UniRule"/>
</dbReference>
<comment type="caution">
    <text evidence="4">Lacks conserved residue(s) required for the propagation of feature annotation.</text>
</comment>
<evidence type="ECO:0000313" key="6">
    <source>
        <dbReference type="EMBL" id="HEN28109.1"/>
    </source>
</evidence>
<dbReference type="EC" id="3.5.4.28" evidence="4"/>
<dbReference type="Gene3D" id="3.20.20.140">
    <property type="entry name" value="Metal-dependent hydrolases"/>
    <property type="match status" value="1"/>
</dbReference>
<dbReference type="InterPro" id="IPR006680">
    <property type="entry name" value="Amidohydro-rel"/>
</dbReference>
<dbReference type="Gene3D" id="2.30.40.10">
    <property type="entry name" value="Urease, subunit C, domain 1"/>
    <property type="match status" value="1"/>
</dbReference>
<gene>
    <name evidence="4" type="primary">mtaD</name>
    <name evidence="6" type="ORF">ENQ77_05555</name>
    <name evidence="7" type="ORF">ENU66_02370</name>
</gene>
<comment type="similarity">
    <text evidence="4">Belongs to the metallo-dependent hydrolases superfamily. MTA/SAH deaminase family.</text>
</comment>
<comment type="caution">
    <text evidence="6">The sequence shown here is derived from an EMBL/GenBank/DDBJ whole genome shotgun (WGS) entry which is preliminary data.</text>
</comment>
<feature type="binding site" evidence="4">
    <location>
        <position position="302"/>
    </location>
    <ligand>
        <name>substrate</name>
    </ligand>
</feature>
<evidence type="ECO:0000256" key="2">
    <source>
        <dbReference type="ARBA" id="ARBA00022801"/>
    </source>
</evidence>
<dbReference type="GO" id="GO:0090614">
    <property type="term" value="F:5'-methylthioadenosine deaminase activity"/>
    <property type="evidence" value="ECO:0007669"/>
    <property type="project" value="UniProtKB-UniRule"/>
</dbReference>
<sequence length="439" mass="49216">MSDKIILKGRFILIDSENFIEDGFIAISGNLIEKTGKAEELQVDPEYKIYDFKDSIICPGFINTHTHAAMVGMRGMADDLPLKTWLEKYIWPTELKLVNRDFIEKTIPLALAEMVASGITTFVDMYFFQDKTAEIAINTGIRAVLGEGLIDGPTPAFDSPQKVLEFTESFIKNYAKNEYIFPAVAPHAPYSTGKETLLKSKEISDKYSVPLLIHVAETQWEFNEIKSRYGAYPFEYLDKIGFLSEKVIAAHSVWVENREFEIIKRNNVNVSHNPESNAKLASGIAPVQEFLDFGINVSLGTDGACSNNNLDIIEEMRTASLLQKIKYMNPESLSARKVFKMATENGSVAIGLSDKLGTLEPGKWADLTVISLSSPHMNPVFDPYSHLVYVAKSSDVIATMVNGKFIYEKGEHKTIDIEKVRMGIKEIEDLIKRIIFNGN</sequence>
<evidence type="ECO:0000256" key="3">
    <source>
        <dbReference type="ARBA" id="ARBA00022833"/>
    </source>
</evidence>
<feature type="domain" description="Amidohydrolase-related" evidence="5">
    <location>
        <begin position="56"/>
        <end position="405"/>
    </location>
</feature>
<dbReference type="AlphaFoldDB" id="A0A7C2K549"/>
<dbReference type="EMBL" id="DSOL01000157">
    <property type="protein sequence ID" value="HEN28109.1"/>
    <property type="molecule type" value="Genomic_DNA"/>
</dbReference>
<reference evidence="6" key="1">
    <citation type="journal article" date="2020" name="mSystems">
        <title>Genome- and Community-Level Interaction Insights into Carbon Utilization and Element Cycling Functions of Hydrothermarchaeota in Hydrothermal Sediment.</title>
        <authorList>
            <person name="Zhou Z."/>
            <person name="Liu Y."/>
            <person name="Xu W."/>
            <person name="Pan J."/>
            <person name="Luo Z.H."/>
            <person name="Li M."/>
        </authorList>
    </citation>
    <scope>NUCLEOTIDE SEQUENCE [LARGE SCALE GENOMIC DNA]</scope>
    <source>
        <strain evidence="6">SpSt-34</strain>
        <strain evidence="7">SpSt-69</strain>
    </source>
</reference>
<comment type="catalytic activity">
    <reaction evidence="4">
        <text>S-adenosyl-L-homocysteine + H2O + H(+) = S-inosyl-L-homocysteine + NH4(+)</text>
        <dbReference type="Rhea" id="RHEA:20716"/>
        <dbReference type="ChEBI" id="CHEBI:15377"/>
        <dbReference type="ChEBI" id="CHEBI:15378"/>
        <dbReference type="ChEBI" id="CHEBI:28938"/>
        <dbReference type="ChEBI" id="CHEBI:57856"/>
        <dbReference type="ChEBI" id="CHEBI:57985"/>
        <dbReference type="EC" id="3.5.4.28"/>
    </reaction>
</comment>
<dbReference type="InterPro" id="IPR050287">
    <property type="entry name" value="MTA/SAH_deaminase"/>
</dbReference>
<feature type="binding site" evidence="4">
    <location>
        <position position="302"/>
    </location>
    <ligand>
        <name>Zn(2+)</name>
        <dbReference type="ChEBI" id="CHEBI:29105"/>
    </ligand>
</feature>
<dbReference type="InterPro" id="IPR011059">
    <property type="entry name" value="Metal-dep_hydrolase_composite"/>
</dbReference>
<evidence type="ECO:0000256" key="1">
    <source>
        <dbReference type="ARBA" id="ARBA00022723"/>
    </source>
</evidence>
<dbReference type="CDD" id="cd01298">
    <property type="entry name" value="ATZ_TRZ_like"/>
    <property type="match status" value="1"/>
</dbReference>
<dbReference type="HAMAP" id="MF_01281">
    <property type="entry name" value="MTA_SAH_deamin"/>
    <property type="match status" value="1"/>
</dbReference>